<evidence type="ECO:0000256" key="1">
    <source>
        <dbReference type="SAM" id="MobiDB-lite"/>
    </source>
</evidence>
<name>A0A5N6L4E7_9ROSI</name>
<comment type="caution">
    <text evidence="2">The sequence shown here is derived from an EMBL/GenBank/DDBJ whole genome shotgun (WGS) entry which is preliminary data.</text>
</comment>
<gene>
    <name evidence="2" type="ORF">FH972_026581</name>
</gene>
<feature type="compositionally biased region" description="Pro residues" evidence="1">
    <location>
        <begin position="371"/>
        <end position="391"/>
    </location>
</feature>
<feature type="compositionally biased region" description="Low complexity" evidence="1">
    <location>
        <begin position="216"/>
        <end position="225"/>
    </location>
</feature>
<protein>
    <submittedName>
        <fullName evidence="2">Uncharacterized protein</fullName>
    </submittedName>
</protein>
<feature type="compositionally biased region" description="Basic and acidic residues" evidence="1">
    <location>
        <begin position="424"/>
        <end position="433"/>
    </location>
</feature>
<feature type="compositionally biased region" description="Basic and acidic residues" evidence="1">
    <location>
        <begin position="193"/>
        <end position="205"/>
    </location>
</feature>
<dbReference type="Proteomes" id="UP000327013">
    <property type="component" value="Unassembled WGS sequence"/>
</dbReference>
<evidence type="ECO:0000313" key="2">
    <source>
        <dbReference type="EMBL" id="KAB8760589.1"/>
    </source>
</evidence>
<dbReference type="InterPro" id="IPR046784">
    <property type="entry name" value="Eap1"/>
</dbReference>
<feature type="compositionally biased region" description="Pro residues" evidence="1">
    <location>
        <begin position="512"/>
        <end position="549"/>
    </location>
</feature>
<feature type="compositionally biased region" description="Polar residues" evidence="1">
    <location>
        <begin position="28"/>
        <end position="39"/>
    </location>
</feature>
<organism evidence="2 3">
    <name type="scientific">Carpinus fangiana</name>
    <dbReference type="NCBI Taxonomy" id="176857"/>
    <lineage>
        <taxon>Eukaryota</taxon>
        <taxon>Viridiplantae</taxon>
        <taxon>Streptophyta</taxon>
        <taxon>Embryophyta</taxon>
        <taxon>Tracheophyta</taxon>
        <taxon>Spermatophyta</taxon>
        <taxon>Magnoliopsida</taxon>
        <taxon>eudicotyledons</taxon>
        <taxon>Gunneridae</taxon>
        <taxon>Pentapetalae</taxon>
        <taxon>rosids</taxon>
        <taxon>fabids</taxon>
        <taxon>Fagales</taxon>
        <taxon>Betulaceae</taxon>
        <taxon>Carpinus</taxon>
    </lineage>
</organism>
<feature type="compositionally biased region" description="Low complexity" evidence="1">
    <location>
        <begin position="572"/>
        <end position="585"/>
    </location>
</feature>
<reference evidence="2 3" key="1">
    <citation type="submission" date="2019-06" db="EMBL/GenBank/DDBJ databases">
        <title>A chromosomal-level reference genome of Carpinus fangiana (Coryloideae, Betulaceae).</title>
        <authorList>
            <person name="Yang X."/>
            <person name="Wang Z."/>
            <person name="Zhang L."/>
            <person name="Hao G."/>
            <person name="Liu J."/>
            <person name="Yang Y."/>
        </authorList>
    </citation>
    <scope>NUCLEOTIDE SEQUENCE [LARGE SCALE GENOMIC DNA]</scope>
    <source>
        <strain evidence="2">Cfa_2016G</strain>
        <tissue evidence="2">Leaf</tissue>
    </source>
</reference>
<dbReference type="Pfam" id="PF20566">
    <property type="entry name" value="Eap1"/>
    <property type="match status" value="1"/>
</dbReference>
<feature type="region of interest" description="Disordered" evidence="1">
    <location>
        <begin position="252"/>
        <end position="667"/>
    </location>
</feature>
<sequence length="667" mass="72118">MSHITAKTNQEIEDGDEVFLGPKMSFASASAARQATKGGSQDVDEGRKFDRFAPRDKDGYRDREGRENDPDRRRDRARDLNGNELESKQRYRTKQSVDEDEERAARFKNRPLTGKEEDPKRALRGAGRGKFDQPWFRDATRETPAEDAAEAKSGWREEKPRRTADKEWSRGQRLDDDPGWELPGQTNEPAAKTMDDFQKWKENMKASDNAGTPSGELAPLPAAEAHPGDKPKMMTGSFFGNLGAVEDMSLEAAASKQTKDKKGKSRFQSFFGATGEPLQPEQREQPQAVEQTLPQHHPPPSNNDEAAAFDRMMAMLRMGGTGSQGPGPQLFSAPPSQPSDKRSSQGAPPGLSSFFDSNPGSPPLSTSRRPQPAPTPPSQPASRPHPGPASAPTPDRNSEFLLNLMKSQQPRTPFTEGQIYGQGYERKTPENGLDRFAPPPMPRSRGPPSHFYNEPPFANNGNADSRLGPDAQSPQRNSSHEARQAKEQQRFPPGMPPFDQPPPHMFNGGRPQSPPRMPPPPGFAGRPPPSSSQHLPPGPPPGFFGPQFPPQHMNQQSGMPGGGPLRGPMPPQAQQQGPPAFFNGPPGLPPGMGHGPPAGGQRRSGGMPPGFDVFGGGVPGPNGRGLMGHGGPPPPPLPGQQQQGPPQGQGGYAHYMQQMGAGVYKGT</sequence>
<feature type="region of interest" description="Disordered" evidence="1">
    <location>
        <begin position="28"/>
        <end position="235"/>
    </location>
</feature>
<feature type="compositionally biased region" description="Basic and acidic residues" evidence="1">
    <location>
        <begin position="44"/>
        <end position="89"/>
    </location>
</feature>
<dbReference type="EMBL" id="VIBQ01000100">
    <property type="protein sequence ID" value="KAB8760589.1"/>
    <property type="molecule type" value="Genomic_DNA"/>
</dbReference>
<proteinExistence type="predicted"/>
<accession>A0A5N6L4E7</accession>
<evidence type="ECO:0000313" key="3">
    <source>
        <dbReference type="Proteomes" id="UP000327013"/>
    </source>
</evidence>
<feature type="compositionally biased region" description="Gly residues" evidence="1">
    <location>
        <begin position="613"/>
        <end position="630"/>
    </location>
</feature>
<feature type="compositionally biased region" description="Basic and acidic residues" evidence="1">
    <location>
        <begin position="138"/>
        <end position="176"/>
    </location>
</feature>
<feature type="compositionally biased region" description="Basic and acidic residues" evidence="1">
    <location>
        <begin position="478"/>
        <end position="489"/>
    </location>
</feature>
<dbReference type="AlphaFoldDB" id="A0A5N6L4E7"/>
<keyword evidence="3" id="KW-1185">Reference proteome</keyword>
<dbReference type="OrthoDB" id="2504266at2759"/>
<feature type="compositionally biased region" description="Pro residues" evidence="1">
    <location>
        <begin position="493"/>
        <end position="504"/>
    </location>
</feature>